<accession>A0A2Y8ZQ72</accession>
<evidence type="ECO:0000313" key="1">
    <source>
        <dbReference type="EMBL" id="SSA34490.1"/>
    </source>
</evidence>
<evidence type="ECO:0000313" key="2">
    <source>
        <dbReference type="Proteomes" id="UP000250028"/>
    </source>
</evidence>
<protein>
    <submittedName>
        <fullName evidence="1">Uncharacterized protein</fullName>
    </submittedName>
</protein>
<sequence>MAGWWRPQPHGFKDVYAPADDDPSITRFEPRANKHLTERGMPGQFGPYVPLTSMCSRAPKAHRSAYRTEPLWSGMWNGPATAAWAQRREITRLIQDGRMHRTTVDPALLKPPQPHSLFSPSAPNGLLRARMVAATMMWRTLTTEQLAAFTGDPDATGHRGDYLPKRVKNLIAADLLQYGVLARLLDPVPALVRRTDMPRWDSQSRYLSFGDWLSVTAGRRVADGGARFERHAVMLNELSLRAAEFTDLQAVLGESLCKVGEFMPVESTRTADALWVRRDGFQIAIEMTTGLNANVDEKVDAWAKALASDPTRGTAVVFVCARQNTAKDRIVPRVQSAIARAATASMDRMKAKVAQRMFYVDWSDWFPRGGLVSSQFPSLPVFALNKHVTSPADSDLWRTLRIGDPTATPWAPATRQHAEQVAHQMLAFNQLWGQPYWMRDHLLAAELNRRLDLWTIRKAAGLEQPVSMPFARPDRYGDGKAVVPPEIAQARWHPGPVDVQKVESRRRRTAG</sequence>
<dbReference type="AlphaFoldDB" id="A0A2Y8ZQ72"/>
<reference evidence="2" key="1">
    <citation type="submission" date="2016-10" db="EMBL/GenBank/DDBJ databases">
        <authorList>
            <person name="Varghese N."/>
            <person name="Submissions S."/>
        </authorList>
    </citation>
    <scope>NUCLEOTIDE SEQUENCE [LARGE SCALE GENOMIC DNA]</scope>
    <source>
        <strain evidence="2">DSM 22951</strain>
    </source>
</reference>
<keyword evidence="2" id="KW-1185">Reference proteome</keyword>
<dbReference type="EMBL" id="UESZ01000001">
    <property type="protein sequence ID" value="SSA34490.1"/>
    <property type="molecule type" value="Genomic_DNA"/>
</dbReference>
<name>A0A2Y8ZQ72_9MICO</name>
<dbReference type="RefSeq" id="WP_146202533.1">
    <property type="nucleotide sequence ID" value="NZ_QGDN01000001.1"/>
</dbReference>
<proteinExistence type="predicted"/>
<dbReference type="OrthoDB" id="3243382at2"/>
<organism evidence="1 2">
    <name type="scientific">Branchiibius hedensis</name>
    <dbReference type="NCBI Taxonomy" id="672460"/>
    <lineage>
        <taxon>Bacteria</taxon>
        <taxon>Bacillati</taxon>
        <taxon>Actinomycetota</taxon>
        <taxon>Actinomycetes</taxon>
        <taxon>Micrococcales</taxon>
        <taxon>Dermacoccaceae</taxon>
        <taxon>Branchiibius</taxon>
    </lineage>
</organism>
<gene>
    <name evidence="1" type="ORF">SAMN04489750_1813</name>
</gene>
<dbReference type="Proteomes" id="UP000250028">
    <property type="component" value="Unassembled WGS sequence"/>
</dbReference>